<keyword evidence="1" id="KW-1133">Transmembrane helix</keyword>
<sequence length="78" mass="8402">MFDNPYIQSASIALLTAVIYSLYLRATDKDEKKPTARFLQVFGAALVAGIVFTFMTNGLGGGEDTMNEPFMAGGLADF</sequence>
<evidence type="ECO:0000313" key="3">
    <source>
        <dbReference type="Proteomes" id="UP000202420"/>
    </source>
</evidence>
<protein>
    <submittedName>
        <fullName evidence="2">Uncharacterized protein Z321R</fullName>
    </submittedName>
</protein>
<evidence type="ECO:0000313" key="2">
    <source>
        <dbReference type="EMBL" id="ABT16455.1"/>
    </source>
</evidence>
<dbReference type="Proteomes" id="UP000202420">
    <property type="component" value="Segment"/>
</dbReference>
<organism evidence="2 3">
    <name type="scientific">Chlorovirus heliozoae</name>
    <dbReference type="NCBI Taxonomy" id="322019"/>
    <lineage>
        <taxon>Viruses</taxon>
        <taxon>Varidnaviria</taxon>
        <taxon>Bamfordvirae</taxon>
        <taxon>Nucleocytoviricota</taxon>
        <taxon>Megaviricetes</taxon>
        <taxon>Algavirales</taxon>
        <taxon>Phycodnaviridae</taxon>
        <taxon>Chlorovirus</taxon>
    </lineage>
</organism>
<keyword evidence="1" id="KW-0812">Transmembrane</keyword>
<evidence type="ECO:0000256" key="1">
    <source>
        <dbReference type="SAM" id="Phobius"/>
    </source>
</evidence>
<gene>
    <name evidence="2" type="primary">Z321R</name>
    <name evidence="2" type="ORF">ATCV1_Z321R</name>
</gene>
<dbReference type="EMBL" id="EF101928">
    <property type="protein sequence ID" value="ABT16455.1"/>
    <property type="molecule type" value="Genomic_DNA"/>
</dbReference>
<name>A7K8T1_9PHYC</name>
<feature type="transmembrane region" description="Helical" evidence="1">
    <location>
        <begin position="6"/>
        <end position="26"/>
    </location>
</feature>
<keyword evidence="3" id="KW-1185">Reference proteome</keyword>
<dbReference type="RefSeq" id="YP_001426802.1">
    <property type="nucleotide sequence ID" value="NC_008724.1"/>
</dbReference>
<dbReference type="KEGG" id="vg:5470754"/>
<accession>A7K8T1</accession>
<proteinExistence type="predicted"/>
<dbReference type="GeneID" id="5470754"/>
<feature type="transmembrane region" description="Helical" evidence="1">
    <location>
        <begin position="38"/>
        <end position="59"/>
    </location>
</feature>
<keyword evidence="1" id="KW-0472">Membrane</keyword>
<reference evidence="2 3" key="1">
    <citation type="submission" date="2006-09" db="EMBL/GenBank/DDBJ databases">
        <title>Sequence and annotation of the 288-kb ATCV-1 virus that infects an endosymbiotic Chlorella strain of the heliozoon Acanthocystis turfacea.</title>
        <authorList>
            <person name="Fitzgerald L.A."/>
            <person name="Graves M.V."/>
            <person name="Li X."/>
            <person name="Pfitzner A.J.P."/>
            <person name="Hartigan J."/>
            <person name="Van Etten J.L."/>
        </authorList>
    </citation>
    <scope>NUCLEOTIDE SEQUENCE [LARGE SCALE GENOMIC DNA]</scope>
    <source>
        <strain evidence="2 3">ATCV-1</strain>
    </source>
</reference>